<feature type="domain" description="O-antigen ligase-related" evidence="6">
    <location>
        <begin position="198"/>
        <end position="342"/>
    </location>
</feature>
<organism evidence="7 8">
    <name type="scientific">Candidatus Harrisonbacteria bacterium CG10_big_fil_rev_8_21_14_0_10_49_15</name>
    <dbReference type="NCBI Taxonomy" id="1974587"/>
    <lineage>
        <taxon>Bacteria</taxon>
        <taxon>Candidatus Harrisoniibacteriota</taxon>
    </lineage>
</organism>
<feature type="transmembrane region" description="Helical" evidence="5">
    <location>
        <begin position="6"/>
        <end position="22"/>
    </location>
</feature>
<dbReference type="PANTHER" id="PTHR37422:SF23">
    <property type="entry name" value="TEICHURONIC ACID BIOSYNTHESIS PROTEIN TUAE"/>
    <property type="match status" value="1"/>
</dbReference>
<comment type="subcellular location">
    <subcellularLocation>
        <location evidence="1">Membrane</location>
        <topology evidence="1">Multi-pass membrane protein</topology>
    </subcellularLocation>
</comment>
<feature type="transmembrane region" description="Helical" evidence="5">
    <location>
        <begin position="383"/>
        <end position="399"/>
    </location>
</feature>
<proteinExistence type="predicted"/>
<comment type="caution">
    <text evidence="7">The sequence shown here is derived from an EMBL/GenBank/DDBJ whole genome shotgun (WGS) entry which is preliminary data.</text>
</comment>
<protein>
    <recommendedName>
        <fullName evidence="6">O-antigen ligase-related domain-containing protein</fullName>
    </recommendedName>
</protein>
<evidence type="ECO:0000256" key="4">
    <source>
        <dbReference type="ARBA" id="ARBA00023136"/>
    </source>
</evidence>
<dbReference type="Pfam" id="PF04932">
    <property type="entry name" value="Wzy_C"/>
    <property type="match status" value="1"/>
</dbReference>
<feature type="transmembrane region" description="Helical" evidence="5">
    <location>
        <begin position="68"/>
        <end position="87"/>
    </location>
</feature>
<feature type="transmembrane region" description="Helical" evidence="5">
    <location>
        <begin position="361"/>
        <end position="377"/>
    </location>
</feature>
<evidence type="ECO:0000256" key="5">
    <source>
        <dbReference type="SAM" id="Phobius"/>
    </source>
</evidence>
<feature type="transmembrane region" description="Helical" evidence="5">
    <location>
        <begin position="163"/>
        <end position="184"/>
    </location>
</feature>
<feature type="transmembrane region" description="Helical" evidence="5">
    <location>
        <begin position="34"/>
        <end position="56"/>
    </location>
</feature>
<feature type="transmembrane region" description="Helical" evidence="5">
    <location>
        <begin position="204"/>
        <end position="224"/>
    </location>
</feature>
<sequence>FPRTSFLYIAVSLALIAWLIGAMRSGQIALRQNWLLWSLAGYIAILLISALAGGHFERSFFSSHERMTGILTFIYAFAWFVMAGSVFQTKDWLRVFRAVTVTGALIAIFSFLSIGGLNLESFAFMEHGGGILANSTFAGIYYLFAFLVSVFLLLKDSSRGWRWAYVGSLLLIGLNPDIFNFSVWQGAHSLSDIFGSPSLLLGQARASAISIGIGVLAMGVTYLIHRLKISIKRKGLLLGLGGLIIVLATLAFVGSATMQKGFGHNFLQKQKDFARPLVWRQGLQAFADKPIFGYGPNNFNYAFQDNYSPEVAFLEANNWFDKAHNSTFAVLVETGVVGALAVILVFLLAVWYAFRWYRKKEDVAPLLVVVVLLAHFIQTQTSFNTSLSIFLVFVLLAYLSAQSEDAPKLYKVAGQAKRVACAVGVVVVTWVMISLAILPAVTNRRVITAMASGKFENRLEMYESLPSLKGGFSQMLYAVTENYINALFNNLDQFDNPVAKEKIRNEFGVILDLYESKLAENNDDFRYLINYVNFIHVSRLFGVDRMERAGQLLERAEELSTAHPQLYWLSALQARYLGDSGLALAEIEKAVAMNETITERDSLLGQTPTISLTIREFLLRNKDNPGKIYYQVTEL</sequence>
<name>A0A2H0ULG2_9BACT</name>
<keyword evidence="2 5" id="KW-0812">Transmembrane</keyword>
<gene>
    <name evidence="7" type="ORF">COU11_04690</name>
</gene>
<feature type="transmembrane region" description="Helical" evidence="5">
    <location>
        <begin position="131"/>
        <end position="154"/>
    </location>
</feature>
<feature type="transmembrane region" description="Helical" evidence="5">
    <location>
        <begin position="419"/>
        <end position="441"/>
    </location>
</feature>
<evidence type="ECO:0000256" key="1">
    <source>
        <dbReference type="ARBA" id="ARBA00004141"/>
    </source>
</evidence>
<reference evidence="8" key="1">
    <citation type="submission" date="2017-09" db="EMBL/GenBank/DDBJ databases">
        <title>Depth-based differentiation of microbial function through sediment-hosted aquifers and enrichment of novel symbionts in the deep terrestrial subsurface.</title>
        <authorList>
            <person name="Probst A.J."/>
            <person name="Ladd B."/>
            <person name="Jarett J.K."/>
            <person name="Geller-Mcgrath D.E."/>
            <person name="Sieber C.M.K."/>
            <person name="Emerson J.B."/>
            <person name="Anantharaman K."/>
            <person name="Thomas B.C."/>
            <person name="Malmstrom R."/>
            <person name="Stieglmeier M."/>
            <person name="Klingl A."/>
            <person name="Woyke T."/>
            <person name="Ryan C.M."/>
            <person name="Banfield J.F."/>
        </authorList>
    </citation>
    <scope>NUCLEOTIDE SEQUENCE [LARGE SCALE GENOMIC DNA]</scope>
</reference>
<feature type="transmembrane region" description="Helical" evidence="5">
    <location>
        <begin position="236"/>
        <end position="258"/>
    </location>
</feature>
<keyword evidence="4 5" id="KW-0472">Membrane</keyword>
<feature type="non-terminal residue" evidence="7">
    <location>
        <position position="1"/>
    </location>
</feature>
<evidence type="ECO:0000313" key="8">
    <source>
        <dbReference type="Proteomes" id="UP000229526"/>
    </source>
</evidence>
<dbReference type="Proteomes" id="UP000229526">
    <property type="component" value="Unassembled WGS sequence"/>
</dbReference>
<dbReference type="InterPro" id="IPR007016">
    <property type="entry name" value="O-antigen_ligase-rel_domated"/>
</dbReference>
<accession>A0A2H0ULG2</accession>
<dbReference type="EMBL" id="PFBD01000030">
    <property type="protein sequence ID" value="PIR86625.1"/>
    <property type="molecule type" value="Genomic_DNA"/>
</dbReference>
<evidence type="ECO:0000313" key="7">
    <source>
        <dbReference type="EMBL" id="PIR86625.1"/>
    </source>
</evidence>
<feature type="transmembrane region" description="Helical" evidence="5">
    <location>
        <begin position="328"/>
        <end position="354"/>
    </location>
</feature>
<evidence type="ECO:0000259" key="6">
    <source>
        <dbReference type="Pfam" id="PF04932"/>
    </source>
</evidence>
<evidence type="ECO:0000256" key="2">
    <source>
        <dbReference type="ARBA" id="ARBA00022692"/>
    </source>
</evidence>
<dbReference type="PANTHER" id="PTHR37422">
    <property type="entry name" value="TEICHURONIC ACID BIOSYNTHESIS PROTEIN TUAE"/>
    <property type="match status" value="1"/>
</dbReference>
<feature type="transmembrane region" description="Helical" evidence="5">
    <location>
        <begin position="99"/>
        <end position="119"/>
    </location>
</feature>
<dbReference type="GO" id="GO:0016020">
    <property type="term" value="C:membrane"/>
    <property type="evidence" value="ECO:0007669"/>
    <property type="project" value="UniProtKB-SubCell"/>
</dbReference>
<keyword evidence="3 5" id="KW-1133">Transmembrane helix</keyword>
<evidence type="ECO:0000256" key="3">
    <source>
        <dbReference type="ARBA" id="ARBA00022989"/>
    </source>
</evidence>
<dbReference type="AlphaFoldDB" id="A0A2H0ULG2"/>
<dbReference type="InterPro" id="IPR051533">
    <property type="entry name" value="WaaL-like"/>
</dbReference>